<dbReference type="Proteomes" id="UP001592528">
    <property type="component" value="Unassembled WGS sequence"/>
</dbReference>
<proteinExistence type="predicted"/>
<dbReference type="RefSeq" id="WP_030254457.1">
    <property type="nucleotide sequence ID" value="NZ_JBHEZZ010000009.1"/>
</dbReference>
<dbReference type="Gene3D" id="1.10.10.10">
    <property type="entry name" value="Winged helix-like DNA-binding domain superfamily/Winged helix DNA-binding domain"/>
    <property type="match status" value="1"/>
</dbReference>
<reference evidence="2 3" key="1">
    <citation type="submission" date="2024-09" db="EMBL/GenBank/DDBJ databases">
        <authorList>
            <person name="Lee S.D."/>
        </authorList>
    </citation>
    <scope>NUCLEOTIDE SEQUENCE [LARGE SCALE GENOMIC DNA]</scope>
    <source>
        <strain evidence="2 3">N1-5</strain>
    </source>
</reference>
<sequence length="162" mass="17135">MAITAGQDPGPSEEEIQAFQRATRDLIGVALHSLDAAGQGVSLAQMRVLLALRDLGRCPSSKVAGALGLGPSSVTRLAERLVVSGHVVRGADAHHRSVVTLELSDRGAALVEGVLAWRHEEFKRILSRIDPVLRVHATQALGEFHAVVGEAYASELPGPMPL</sequence>
<dbReference type="SUPFAM" id="SSF46785">
    <property type="entry name" value="Winged helix' DNA-binding domain"/>
    <property type="match status" value="1"/>
</dbReference>
<dbReference type="InterPro" id="IPR036390">
    <property type="entry name" value="WH_DNA-bd_sf"/>
</dbReference>
<dbReference type="Pfam" id="PF12802">
    <property type="entry name" value="MarR_2"/>
    <property type="match status" value="1"/>
</dbReference>
<dbReference type="PANTHER" id="PTHR33164:SF43">
    <property type="entry name" value="HTH-TYPE TRANSCRIPTIONAL REPRESSOR YETL"/>
    <property type="match status" value="1"/>
</dbReference>
<organism evidence="2 3">
    <name type="scientific">Streptacidiphilus cavernicola</name>
    <dbReference type="NCBI Taxonomy" id="3342716"/>
    <lineage>
        <taxon>Bacteria</taxon>
        <taxon>Bacillati</taxon>
        <taxon>Actinomycetota</taxon>
        <taxon>Actinomycetes</taxon>
        <taxon>Kitasatosporales</taxon>
        <taxon>Streptomycetaceae</taxon>
        <taxon>Streptacidiphilus</taxon>
    </lineage>
</organism>
<dbReference type="EMBL" id="JBHEZZ010000009">
    <property type="protein sequence ID" value="MFC1403250.1"/>
    <property type="molecule type" value="Genomic_DNA"/>
</dbReference>
<feature type="domain" description="HTH marR-type" evidence="1">
    <location>
        <begin position="34"/>
        <end position="134"/>
    </location>
</feature>
<name>A0ABV6UP97_9ACTN</name>
<keyword evidence="3" id="KW-1185">Reference proteome</keyword>
<dbReference type="SMART" id="SM00347">
    <property type="entry name" value="HTH_MARR"/>
    <property type="match status" value="1"/>
</dbReference>
<protein>
    <submittedName>
        <fullName evidence="2">MarR family winged helix-turn-helix transcriptional regulator</fullName>
    </submittedName>
</protein>
<dbReference type="InterPro" id="IPR036388">
    <property type="entry name" value="WH-like_DNA-bd_sf"/>
</dbReference>
<accession>A0ABV6UP97</accession>
<evidence type="ECO:0000313" key="2">
    <source>
        <dbReference type="EMBL" id="MFC1403250.1"/>
    </source>
</evidence>
<dbReference type="PANTHER" id="PTHR33164">
    <property type="entry name" value="TRANSCRIPTIONAL REGULATOR, MARR FAMILY"/>
    <property type="match status" value="1"/>
</dbReference>
<gene>
    <name evidence="2" type="ORF">ACEZDJ_18325</name>
</gene>
<dbReference type="InterPro" id="IPR000835">
    <property type="entry name" value="HTH_MarR-typ"/>
</dbReference>
<evidence type="ECO:0000313" key="3">
    <source>
        <dbReference type="Proteomes" id="UP001592528"/>
    </source>
</evidence>
<comment type="caution">
    <text evidence="2">The sequence shown here is derived from an EMBL/GenBank/DDBJ whole genome shotgun (WGS) entry which is preliminary data.</text>
</comment>
<dbReference type="InterPro" id="IPR039422">
    <property type="entry name" value="MarR/SlyA-like"/>
</dbReference>
<evidence type="ECO:0000259" key="1">
    <source>
        <dbReference type="SMART" id="SM00347"/>
    </source>
</evidence>